<dbReference type="Proteomes" id="UP000026962">
    <property type="component" value="Chromosome 3"/>
</dbReference>
<proteinExistence type="predicted"/>
<reference evidence="3" key="2">
    <citation type="submission" date="2018-05" db="EMBL/GenBank/DDBJ databases">
        <title>OpunRS2 (Oryza punctata Reference Sequence Version 2).</title>
        <authorList>
            <person name="Zhang J."/>
            <person name="Kudrna D."/>
            <person name="Lee S."/>
            <person name="Talag J."/>
            <person name="Welchert J."/>
            <person name="Wing R.A."/>
        </authorList>
    </citation>
    <scope>NUCLEOTIDE SEQUENCE [LARGE SCALE GENOMIC DNA]</scope>
</reference>
<dbReference type="EnsemblPlants" id="OPUNC03G33850.2">
    <property type="protein sequence ID" value="OPUNC03G33850.2"/>
    <property type="gene ID" value="OPUNC03G33850"/>
</dbReference>
<sequence length="345" mass="37447">MAYRGGGGCRGDPDRGGGGGGAGAPPYRPTAGSVWPLPGMTPRSRGPPPKYHQQPGHQPAVVYRAPSVKEVEQKLFVSETVLAPPAVAGEAPVSKEGLAHPARPGFGAAGKEVMIRGNRFLVNVADNNLFHYDYHQQPGHQPAVVYRAPSVKEVEQKLFVSETVLAPPAVAGEAPVSKEGLAHPARPGFGAAGKEVMIRGNRFLVNVADNNLFHYDVSINPESKSRATKAEREYKITIRIAGRIDVYHLQQFLLGRQRDMPQETIQVLDVVLRESPSWNVQISSLPSLVTVVTLVRDLSVAEPVTVIQFVEEFLNIGDTSRPTPPPDCSPFIPVKQNKNVDLDEW</sequence>
<dbReference type="InterPro" id="IPR032474">
    <property type="entry name" value="Argonaute_N"/>
</dbReference>
<feature type="domain" description="Protein argonaute N-terminal" evidence="2">
    <location>
        <begin position="224"/>
        <end position="272"/>
    </location>
</feature>
<feature type="region of interest" description="Disordered" evidence="1">
    <location>
        <begin position="1"/>
        <end position="57"/>
    </location>
</feature>
<reference evidence="3" key="1">
    <citation type="submission" date="2015-04" db="UniProtKB">
        <authorList>
            <consortium name="EnsemblPlants"/>
        </authorList>
    </citation>
    <scope>IDENTIFICATION</scope>
</reference>
<accession>A0A0E0KJZ0</accession>
<name>A0A0E0KJZ0_ORYPU</name>
<dbReference type="AlphaFoldDB" id="A0A0E0KJZ0"/>
<evidence type="ECO:0000313" key="3">
    <source>
        <dbReference type="EnsemblPlants" id="OPUNC03G33850.2"/>
    </source>
</evidence>
<evidence type="ECO:0000313" key="4">
    <source>
        <dbReference type="Proteomes" id="UP000026962"/>
    </source>
</evidence>
<evidence type="ECO:0000256" key="1">
    <source>
        <dbReference type="SAM" id="MobiDB-lite"/>
    </source>
</evidence>
<dbReference type="Pfam" id="PF16486">
    <property type="entry name" value="ArgoN"/>
    <property type="match status" value="1"/>
</dbReference>
<organism evidence="3">
    <name type="scientific">Oryza punctata</name>
    <name type="common">Red rice</name>
    <dbReference type="NCBI Taxonomy" id="4537"/>
    <lineage>
        <taxon>Eukaryota</taxon>
        <taxon>Viridiplantae</taxon>
        <taxon>Streptophyta</taxon>
        <taxon>Embryophyta</taxon>
        <taxon>Tracheophyta</taxon>
        <taxon>Spermatophyta</taxon>
        <taxon>Magnoliopsida</taxon>
        <taxon>Liliopsida</taxon>
        <taxon>Poales</taxon>
        <taxon>Poaceae</taxon>
        <taxon>BOP clade</taxon>
        <taxon>Oryzoideae</taxon>
        <taxon>Oryzeae</taxon>
        <taxon>Oryzinae</taxon>
        <taxon>Oryza</taxon>
    </lineage>
</organism>
<dbReference type="Gramene" id="OPUNC03G33850.2">
    <property type="protein sequence ID" value="OPUNC03G33850.2"/>
    <property type="gene ID" value="OPUNC03G33850"/>
</dbReference>
<keyword evidence="4" id="KW-1185">Reference proteome</keyword>
<protein>
    <recommendedName>
        <fullName evidence="2">Protein argonaute N-terminal domain-containing protein</fullName>
    </recommendedName>
</protein>
<evidence type="ECO:0000259" key="2">
    <source>
        <dbReference type="Pfam" id="PF16486"/>
    </source>
</evidence>
<feature type="compositionally biased region" description="Gly residues" evidence="1">
    <location>
        <begin position="1"/>
        <end position="23"/>
    </location>
</feature>
<dbReference type="PANTHER" id="PTHR22891">
    <property type="entry name" value="EUKARYOTIC TRANSLATION INITIATION FACTOR 2C"/>
    <property type="match status" value="1"/>
</dbReference>